<keyword evidence="11" id="KW-0325">Glycoprotein</keyword>
<comment type="subcellular location">
    <subcellularLocation>
        <location evidence="1 13">Membrane</location>
        <topology evidence="1 13">Single-pass type I membrane protein</topology>
    </subcellularLocation>
</comment>
<evidence type="ECO:0000256" key="8">
    <source>
        <dbReference type="ARBA" id="ARBA00023037"/>
    </source>
</evidence>
<keyword evidence="5" id="KW-0677">Repeat</keyword>
<organism evidence="15">
    <name type="scientific">Fopius arisanus</name>
    <dbReference type="NCBI Taxonomy" id="64838"/>
    <lineage>
        <taxon>Eukaryota</taxon>
        <taxon>Metazoa</taxon>
        <taxon>Ecdysozoa</taxon>
        <taxon>Arthropoda</taxon>
        <taxon>Hexapoda</taxon>
        <taxon>Insecta</taxon>
        <taxon>Pterygota</taxon>
        <taxon>Neoptera</taxon>
        <taxon>Endopterygota</taxon>
        <taxon>Hymenoptera</taxon>
        <taxon>Apocrita</taxon>
        <taxon>Ichneumonoidea</taxon>
        <taxon>Braconidae</taxon>
        <taxon>Opiinae</taxon>
        <taxon>Fopius</taxon>
    </lineage>
</organism>
<keyword evidence="9 13" id="KW-0472">Membrane</keyword>
<comment type="similarity">
    <text evidence="2 13">Belongs to the integrin alpha chain family.</text>
</comment>
<dbReference type="InterPro" id="IPR048285">
    <property type="entry name" value="Integrin_alpha_Ig-like_2"/>
</dbReference>
<dbReference type="GO" id="GO:0008305">
    <property type="term" value="C:integrin complex"/>
    <property type="evidence" value="ECO:0007669"/>
    <property type="project" value="InterPro"/>
</dbReference>
<dbReference type="GO" id="GO:0005178">
    <property type="term" value="F:integrin binding"/>
    <property type="evidence" value="ECO:0007669"/>
    <property type="project" value="TreeGrafter"/>
</dbReference>
<evidence type="ECO:0000256" key="7">
    <source>
        <dbReference type="ARBA" id="ARBA00022989"/>
    </source>
</evidence>
<dbReference type="PANTHER" id="PTHR23220:SF83">
    <property type="entry name" value="INTEGRIN ALPHA-PS3-RELATED"/>
    <property type="match status" value="1"/>
</dbReference>
<reference evidence="17" key="2">
    <citation type="submission" date="2025-04" db="UniProtKB">
        <authorList>
            <consortium name="RefSeq"/>
        </authorList>
    </citation>
    <scope>IDENTIFICATION</scope>
    <source>
        <strain evidence="17">USDA-PBARC FA_bdor</strain>
        <tissue evidence="17">Whole organism</tissue>
    </source>
</reference>
<keyword evidence="7 13" id="KW-1133">Transmembrane helix</keyword>
<keyword evidence="4 13" id="KW-0732">Signal</keyword>
<dbReference type="PANTHER" id="PTHR23220">
    <property type="entry name" value="INTEGRIN ALPHA"/>
    <property type="match status" value="1"/>
</dbReference>
<feature type="signal peptide" evidence="13">
    <location>
        <begin position="1"/>
        <end position="17"/>
    </location>
</feature>
<dbReference type="InterPro" id="IPR000413">
    <property type="entry name" value="Integrin_alpha"/>
</dbReference>
<name>A0A0C9RCA0_9HYME</name>
<gene>
    <name evidence="15" type="primary">ITGA9</name>
    <name evidence="17" type="synonym">LOC105265121</name>
    <name evidence="15" type="ORF">g.63380</name>
</gene>
<evidence type="ECO:0000313" key="15">
    <source>
        <dbReference type="EMBL" id="JAG74328.1"/>
    </source>
</evidence>
<dbReference type="Gene3D" id="1.20.5.930">
    <property type="entry name" value="Bicelle-embedded integrin alpha(iib) transmembrane segment"/>
    <property type="match status" value="1"/>
</dbReference>
<dbReference type="InterPro" id="IPR013517">
    <property type="entry name" value="FG-GAP"/>
</dbReference>
<dbReference type="GO" id="GO:0007160">
    <property type="term" value="P:cell-matrix adhesion"/>
    <property type="evidence" value="ECO:0007669"/>
    <property type="project" value="TreeGrafter"/>
</dbReference>
<dbReference type="Pfam" id="PF20805">
    <property type="entry name" value="Integrin_A_Ig_2"/>
    <property type="match status" value="1"/>
</dbReference>
<evidence type="ECO:0000256" key="12">
    <source>
        <dbReference type="PROSITE-ProRule" id="PRU00803"/>
    </source>
</evidence>
<dbReference type="Gene3D" id="2.130.10.130">
    <property type="entry name" value="Integrin alpha, N-terminal"/>
    <property type="match status" value="1"/>
</dbReference>
<evidence type="ECO:0000256" key="2">
    <source>
        <dbReference type="ARBA" id="ARBA00008054"/>
    </source>
</evidence>
<evidence type="ECO:0000256" key="13">
    <source>
        <dbReference type="RuleBase" id="RU003762"/>
    </source>
</evidence>
<feature type="repeat" description="FG-GAP" evidence="12">
    <location>
        <begin position="391"/>
        <end position="453"/>
    </location>
</feature>
<evidence type="ECO:0000256" key="10">
    <source>
        <dbReference type="ARBA" id="ARBA00023170"/>
    </source>
</evidence>
<accession>A0A0C9RCA0</accession>
<dbReference type="Gene3D" id="2.60.40.1530">
    <property type="entry name" value="ntegrin, alpha v. Chain A, domain 4"/>
    <property type="match status" value="1"/>
</dbReference>
<feature type="domain" description="Integrin alpha second immunoglobulin-like" evidence="14">
    <location>
        <begin position="579"/>
        <end position="710"/>
    </location>
</feature>
<dbReference type="Pfam" id="PF01839">
    <property type="entry name" value="FG-GAP"/>
    <property type="match status" value="2"/>
</dbReference>
<keyword evidence="3 13" id="KW-0812">Transmembrane</keyword>
<evidence type="ECO:0000313" key="16">
    <source>
        <dbReference type="Proteomes" id="UP000694866"/>
    </source>
</evidence>
<dbReference type="GO" id="GO:0007229">
    <property type="term" value="P:integrin-mediated signaling pathway"/>
    <property type="evidence" value="ECO:0007669"/>
    <property type="project" value="UniProtKB-KW"/>
</dbReference>
<dbReference type="GO" id="GO:0033627">
    <property type="term" value="P:cell adhesion mediated by integrin"/>
    <property type="evidence" value="ECO:0007669"/>
    <property type="project" value="TreeGrafter"/>
</dbReference>
<evidence type="ECO:0000313" key="17">
    <source>
        <dbReference type="RefSeq" id="XP_011300744.1"/>
    </source>
</evidence>
<dbReference type="SUPFAM" id="SSF69179">
    <property type="entry name" value="Integrin domains"/>
    <property type="match status" value="3"/>
</dbReference>
<dbReference type="InterPro" id="IPR028994">
    <property type="entry name" value="Integrin_alpha_N"/>
</dbReference>
<dbReference type="PRINTS" id="PR01185">
    <property type="entry name" value="INTEGRINA"/>
</dbReference>
<feature type="repeat" description="FG-GAP" evidence="12">
    <location>
        <begin position="275"/>
        <end position="332"/>
    </location>
</feature>
<dbReference type="GO" id="GO:0009897">
    <property type="term" value="C:external side of plasma membrane"/>
    <property type="evidence" value="ECO:0007669"/>
    <property type="project" value="TreeGrafter"/>
</dbReference>
<evidence type="ECO:0000256" key="9">
    <source>
        <dbReference type="ARBA" id="ARBA00023136"/>
    </source>
</evidence>
<dbReference type="SUPFAM" id="SSF69318">
    <property type="entry name" value="Integrin alpha N-terminal domain"/>
    <property type="match status" value="1"/>
</dbReference>
<sequence length="1028" mass="114244">MILTVILFILRGTPIWAYNIHEKPSLMLQDSTFSYFGYSILLHAQHNHAKSWLIVGAPKSKLASVAEPGLVYKYNLQLEKSQPVRIQPKELTEEKDFISSVNHDLLIRKDYGWFGASMSIDPGASILTVCAPRTMITLYSSTTKFQSMHGVCYSGNITADRLELDDQNFANHDFTSEFWYNPIHGFSVHYPMVLAGTSNAMITGSPREELVGSVFIKGQSRSVYMSKLDDNSMFGYAVSSGYFFNRQQLLYAGSAPGFNLVGWVAIVDPTTNPGIVLAEFDGTMIGEFFGGSLAACDLNNDGLDEIIIGAPHWGQDHGRVYIYLGNSESTFEEADVILNGYKEGSFFGYSLSCGDLDMDDFDDLIVGAPWEDNGVVYIFNGDSSLKSKFEIASQKITVTSPAMTFGFSLAKPVDIDFNGFPDLAIGAFKSNYAMVLNSRPVVKSNVRVTTIPSSLDTNSTFFIVQICVNHTRMGSLSHESFDLTINIDENLNRVKKSQLFLSYPSWSGDTETTVCFNQTANLTETILNYIDPIPITVIHTYGNFRVIDNGSVVACSLCPMEHDGSSKSHDINISFKIGCGEDEICTSLISITGSFHYASNGRTLENNTWIVGSKDINLQVILANTKEPAYSAVLVLTLPKNTFLRSILDSCKEEVDNGIVKVICALNNPLVVNQNKTLIFDLNMNEVNNGSLDGTNLTFTARVTTRSRQLGDSVMVFPVFLRSNASLTLEGHANERNYDLPVEFSAQNISFEHLYKISKFGFTPVPNTKLIVKVPYRVKDRKFLAITNAPMITVSGKSYRCYTHDVPVIQNKQHSFIRKVIGPDETDKSELNAHSNLSRLTRSPDSFLQSLLLSNVTTLLNNTARFFTSATPGPNLRTVNCSSTNVQCGTIICKIAVLSGDHDSTSLRLQYSISISQLMGDEWLNNDGHIIEFISEAWVDIQEPVNWAVRGIGNVTKVTTTFIKINPPRRVNVWIIVGCILLGLLALFLIAIGLRQMGFFRRQKKEEMNEIKEHDSHKDTRRLSDTNF</sequence>
<evidence type="ECO:0000256" key="3">
    <source>
        <dbReference type="ARBA" id="ARBA00022692"/>
    </source>
</evidence>
<dbReference type="InterPro" id="IPR032695">
    <property type="entry name" value="Integrin_dom_sf"/>
</dbReference>
<dbReference type="InterPro" id="IPR013519">
    <property type="entry name" value="Int_alpha_beta-p"/>
</dbReference>
<dbReference type="Gene3D" id="2.60.40.1510">
    <property type="entry name" value="ntegrin, alpha v. Chain A, domain 3"/>
    <property type="match status" value="1"/>
</dbReference>
<feature type="repeat" description="FG-GAP" evidence="12">
    <location>
        <begin position="19"/>
        <end position="83"/>
    </location>
</feature>
<dbReference type="GO" id="GO:0007157">
    <property type="term" value="P:heterophilic cell-cell adhesion via plasma membrane cell adhesion molecules"/>
    <property type="evidence" value="ECO:0007669"/>
    <property type="project" value="UniProtKB-ARBA"/>
</dbReference>
<proteinExistence type="inferred from homology"/>
<evidence type="ECO:0000256" key="11">
    <source>
        <dbReference type="ARBA" id="ARBA00023180"/>
    </source>
</evidence>
<dbReference type="AlphaFoldDB" id="A0A0C9RCA0"/>
<dbReference type="PROSITE" id="PS51470">
    <property type="entry name" value="FG_GAP"/>
    <property type="match status" value="4"/>
</dbReference>
<keyword evidence="6 13" id="KW-0130">Cell adhesion</keyword>
<evidence type="ECO:0000256" key="5">
    <source>
        <dbReference type="ARBA" id="ARBA00022737"/>
    </source>
</evidence>
<evidence type="ECO:0000256" key="6">
    <source>
        <dbReference type="ARBA" id="ARBA00022889"/>
    </source>
</evidence>
<dbReference type="SMART" id="SM00191">
    <property type="entry name" value="Int_alpha"/>
    <property type="match status" value="5"/>
</dbReference>
<keyword evidence="16" id="KW-1185">Reference proteome</keyword>
<feature type="chain" id="PRO_5044513674" evidence="13">
    <location>
        <begin position="18"/>
        <end position="1028"/>
    </location>
</feature>
<dbReference type="OrthoDB" id="5573735at2759"/>
<evidence type="ECO:0000259" key="14">
    <source>
        <dbReference type="Pfam" id="PF20805"/>
    </source>
</evidence>
<dbReference type="KEGG" id="fas:105265121"/>
<dbReference type="GeneID" id="105265121"/>
<accession>A0A9R1T0S7</accession>
<keyword evidence="10 13" id="KW-0675">Receptor</keyword>
<dbReference type="Gene3D" id="2.60.40.1460">
    <property type="entry name" value="Integrin domains. Chain A, domain 2"/>
    <property type="match status" value="1"/>
</dbReference>
<reference evidence="15" key="1">
    <citation type="submission" date="2015-01" db="EMBL/GenBank/DDBJ databases">
        <title>Transcriptome Assembly of Fopius arisanus.</title>
        <authorList>
            <person name="Geib S."/>
        </authorList>
    </citation>
    <scope>NUCLEOTIDE SEQUENCE</scope>
</reference>
<dbReference type="EMBL" id="GBYB01004561">
    <property type="protein sequence ID" value="JAG74328.1"/>
    <property type="molecule type" value="Transcribed_RNA"/>
</dbReference>
<evidence type="ECO:0000256" key="4">
    <source>
        <dbReference type="ARBA" id="ARBA00022729"/>
    </source>
</evidence>
<dbReference type="Proteomes" id="UP000694866">
    <property type="component" value="Unplaced"/>
</dbReference>
<evidence type="ECO:0000256" key="1">
    <source>
        <dbReference type="ARBA" id="ARBA00004479"/>
    </source>
</evidence>
<keyword evidence="8 13" id="KW-0401">Integrin</keyword>
<feature type="repeat" description="FG-GAP" evidence="12">
    <location>
        <begin position="333"/>
        <end position="388"/>
    </location>
</feature>
<dbReference type="RefSeq" id="XP_011300744.1">
    <property type="nucleotide sequence ID" value="XM_011302442.1"/>
</dbReference>
<protein>
    <submittedName>
        <fullName evidence="15">ITGA9 protein</fullName>
    </submittedName>
    <submittedName>
        <fullName evidence="17">Integrin alpha-9-like isoform X1</fullName>
    </submittedName>
</protein>
<feature type="transmembrane region" description="Helical" evidence="13">
    <location>
        <begin position="973"/>
        <end position="994"/>
    </location>
</feature>